<dbReference type="PANTHER" id="PTHR35868:SF3">
    <property type="entry name" value="DUF2804 DOMAIN-CONTAINING PROTEIN"/>
    <property type="match status" value="1"/>
</dbReference>
<evidence type="ECO:0008006" key="3">
    <source>
        <dbReference type="Google" id="ProtNLM"/>
    </source>
</evidence>
<accession>A0A0A1YHD9</accession>
<protein>
    <recommendedName>
        <fullName evidence="3">DUF2804 domain-containing protein</fullName>
    </recommendedName>
</protein>
<dbReference type="RefSeq" id="WP_025166561.1">
    <property type="nucleotide sequence ID" value="NZ_AWSQ01000004.1"/>
</dbReference>
<name>A0A0A1YHD9_9PSED</name>
<comment type="caution">
    <text evidence="1">The sequence shown here is derived from an EMBL/GenBank/DDBJ whole genome shotgun (WGS) entry which is preliminary data.</text>
</comment>
<dbReference type="AlphaFoldDB" id="A0A0A1YHD9"/>
<keyword evidence="2" id="KW-1185">Reference proteome</keyword>
<evidence type="ECO:0000313" key="2">
    <source>
        <dbReference type="Proteomes" id="UP000030063"/>
    </source>
</evidence>
<dbReference type="PANTHER" id="PTHR35868">
    <property type="entry name" value="DUF2804 DOMAIN-CONTAINING PROTEIN-RELATED"/>
    <property type="match status" value="1"/>
</dbReference>
<dbReference type="eggNOG" id="COG3250">
    <property type="taxonomic scope" value="Bacteria"/>
</dbReference>
<proteinExistence type="predicted"/>
<dbReference type="Pfam" id="PF10974">
    <property type="entry name" value="DUF2804"/>
    <property type="match status" value="1"/>
</dbReference>
<dbReference type="STRING" id="1395571.TMS3_0117860"/>
<gene>
    <name evidence="1" type="ORF">TMS3_0117860</name>
</gene>
<organism evidence="1 2">
    <name type="scientific">Pseudomonas taeanensis MS-3</name>
    <dbReference type="NCBI Taxonomy" id="1395571"/>
    <lineage>
        <taxon>Bacteria</taxon>
        <taxon>Pseudomonadati</taxon>
        <taxon>Pseudomonadota</taxon>
        <taxon>Gammaproteobacteria</taxon>
        <taxon>Pseudomonadales</taxon>
        <taxon>Pseudomonadaceae</taxon>
        <taxon>Pseudomonas</taxon>
    </lineage>
</organism>
<reference evidence="1 2" key="1">
    <citation type="journal article" date="2014" name="Genome Announc.">
        <title>Draft Genome Sequence of Petroleum Oil-Degrading Marine Bacterium Pseudomonas taeanensis Strain MS-3, Isolated from a Crude Oil-Contaminated Seashore.</title>
        <authorList>
            <person name="Lee S.Y."/>
            <person name="Kim S.H."/>
            <person name="Lee D.G."/>
            <person name="Shin S."/>
            <person name="Yun S.H."/>
            <person name="Choi C.W."/>
            <person name="Chung Y.H."/>
            <person name="Choi J.S."/>
            <person name="Kahng H.Y."/>
            <person name="Kim S.I."/>
        </authorList>
    </citation>
    <scope>NUCLEOTIDE SEQUENCE [LARGE SCALE GENOMIC DNA]</scope>
    <source>
        <strain evidence="1 2">MS-3</strain>
    </source>
</reference>
<evidence type="ECO:0000313" key="1">
    <source>
        <dbReference type="EMBL" id="KFX69320.1"/>
    </source>
</evidence>
<dbReference type="Proteomes" id="UP000030063">
    <property type="component" value="Unassembled WGS sequence"/>
</dbReference>
<dbReference type="EMBL" id="AWSQ01000004">
    <property type="protein sequence ID" value="KFX69320.1"/>
    <property type="molecule type" value="Genomic_DNA"/>
</dbReference>
<dbReference type="InterPro" id="IPR021243">
    <property type="entry name" value="DUF2804"/>
</dbReference>
<sequence>MNSLNQQPPSALIALCDAHGRLNPQAIGWSPRPRVSCAISGHLGRRKRWNHWCITTPRWMLSLTQADFDYLSYGSAYFLDLQSGQSVAHSQARPIAFGKQLPDQPQHSHEFEHPRLQLRFAEYPGRLRVTVAAPDIGGQPLHVALDIQRPAHLDSVNLVAPLGKHSFHATCRQLGLPTSGSLQLGSQHYECVPGHSFAAMDFGRGVWPLRSHWTRAAFAASGGIAGNFGSGWTDHSGLSENALWFGGELLHLNTPVHIQPTPDNPLAPWQLSTDDERVALTFTPRQQHHACRRMGPFYADTRQLFGHFHGVLRGPLGERVPVDAAVGWLGATHTRW</sequence>
<dbReference type="OrthoDB" id="9134802at2"/>